<dbReference type="PANTHER" id="PTHR43975:SF2">
    <property type="entry name" value="EG:BACR7A4.14 PROTEIN-RELATED"/>
    <property type="match status" value="1"/>
</dbReference>
<dbReference type="EMBL" id="CP139487">
    <property type="protein sequence ID" value="WPU64275.1"/>
    <property type="molecule type" value="Genomic_DNA"/>
</dbReference>
<keyword evidence="3" id="KW-1185">Reference proteome</keyword>
<dbReference type="NCBIfam" id="NF005559">
    <property type="entry name" value="PRK07231.1"/>
    <property type="match status" value="1"/>
</dbReference>
<gene>
    <name evidence="2" type="ORF">SOO65_16395</name>
</gene>
<dbReference type="Proteomes" id="UP001324634">
    <property type="component" value="Chromosome"/>
</dbReference>
<dbReference type="RefSeq" id="WP_321392767.1">
    <property type="nucleotide sequence ID" value="NZ_CP139487.1"/>
</dbReference>
<dbReference type="AlphaFoldDB" id="A0AAX4HM51"/>
<dbReference type="Pfam" id="PF13561">
    <property type="entry name" value="adh_short_C2"/>
    <property type="match status" value="1"/>
</dbReference>
<dbReference type="GO" id="GO:0016491">
    <property type="term" value="F:oxidoreductase activity"/>
    <property type="evidence" value="ECO:0007669"/>
    <property type="project" value="UniProtKB-KW"/>
</dbReference>
<dbReference type="FunFam" id="3.40.50.720:FF:000084">
    <property type="entry name" value="Short-chain dehydrogenase reductase"/>
    <property type="match status" value="1"/>
</dbReference>
<accession>A0AAX4HM51</accession>
<proteinExistence type="inferred from homology"/>
<reference evidence="2 3" key="1">
    <citation type="submission" date="2023-11" db="EMBL/GenBank/DDBJ databases">
        <title>Peredibacter starrii A3.12.</title>
        <authorList>
            <person name="Mitchell R.J."/>
        </authorList>
    </citation>
    <scope>NUCLEOTIDE SEQUENCE [LARGE SCALE GENOMIC DNA]</scope>
    <source>
        <strain evidence="2 3">A3.12</strain>
    </source>
</reference>
<name>A0AAX4HM51_9BACT</name>
<evidence type="ECO:0000313" key="2">
    <source>
        <dbReference type="EMBL" id="WPU64275.1"/>
    </source>
</evidence>
<dbReference type="Gene3D" id="3.40.50.720">
    <property type="entry name" value="NAD(P)-binding Rossmann-like Domain"/>
    <property type="match status" value="1"/>
</dbReference>
<evidence type="ECO:0000256" key="1">
    <source>
        <dbReference type="ARBA" id="ARBA00006484"/>
    </source>
</evidence>
<protein>
    <submittedName>
        <fullName evidence="2">SDR family oxidoreductase</fullName>
        <ecNumber evidence="2">1.-.-.-</ecNumber>
    </submittedName>
</protein>
<dbReference type="SUPFAM" id="SSF51735">
    <property type="entry name" value="NAD(P)-binding Rossmann-fold domains"/>
    <property type="match status" value="1"/>
</dbReference>
<dbReference type="PRINTS" id="PR00081">
    <property type="entry name" value="GDHRDH"/>
</dbReference>
<dbReference type="KEGG" id="psti:SOO65_16395"/>
<sequence length="297" mass="31796">MTVQSNGRLLDKVAIITGAGTGIGEAIAHKFFHEGAKIVACGLKSDPVLDVVNKINSMGGKAVPFQGDLSQEQTAKAAIDFAISEFGRIDVLVNNAGVFLFAGETQEYETKSFDETILNNIRTVFLMTKYALPHLQKSKGNIIAAGSEAGEIGIPYNTVYGGTKAWVHAFIEGVAVEQAKYSVRANCVCPGPVDTAWTHRQSGPMNLKMEKSLIAATPMGRRGTVEEIANVYAFLASDEASFVTGALWFVDGGITKSKGPIGLDALGKDVRDEPEGKILKDLEHTQDGLKNKNYKSA</sequence>
<dbReference type="CDD" id="cd05233">
    <property type="entry name" value="SDR_c"/>
    <property type="match status" value="1"/>
</dbReference>
<comment type="similarity">
    <text evidence="1">Belongs to the short-chain dehydrogenases/reductases (SDR) family.</text>
</comment>
<dbReference type="EC" id="1.-.-.-" evidence="2"/>
<dbReference type="PRINTS" id="PR00080">
    <property type="entry name" value="SDRFAMILY"/>
</dbReference>
<organism evidence="2 3">
    <name type="scientific">Peredibacter starrii</name>
    <dbReference type="NCBI Taxonomy" id="28202"/>
    <lineage>
        <taxon>Bacteria</taxon>
        <taxon>Pseudomonadati</taxon>
        <taxon>Bdellovibrionota</taxon>
        <taxon>Bacteriovoracia</taxon>
        <taxon>Bacteriovoracales</taxon>
        <taxon>Bacteriovoracaceae</taxon>
        <taxon>Peredibacter</taxon>
    </lineage>
</organism>
<dbReference type="InterPro" id="IPR002347">
    <property type="entry name" value="SDR_fam"/>
</dbReference>
<dbReference type="PANTHER" id="PTHR43975">
    <property type="entry name" value="ZGC:101858"/>
    <property type="match status" value="1"/>
</dbReference>
<evidence type="ECO:0000313" key="3">
    <source>
        <dbReference type="Proteomes" id="UP001324634"/>
    </source>
</evidence>
<keyword evidence="2" id="KW-0560">Oxidoreductase</keyword>
<dbReference type="InterPro" id="IPR036291">
    <property type="entry name" value="NAD(P)-bd_dom_sf"/>
</dbReference>